<evidence type="ECO:0000313" key="2">
    <source>
        <dbReference type="Proteomes" id="UP000546642"/>
    </source>
</evidence>
<name>A0A7X0D5G3_9ACTN</name>
<gene>
    <name evidence="1" type="ORF">HNR23_001726</name>
</gene>
<dbReference type="AlphaFoldDB" id="A0A7X0D5G3"/>
<dbReference type="EMBL" id="JACHDS010000001">
    <property type="protein sequence ID" value="MBB6171666.1"/>
    <property type="molecule type" value="Genomic_DNA"/>
</dbReference>
<keyword evidence="2" id="KW-1185">Reference proteome</keyword>
<dbReference type="Proteomes" id="UP000546642">
    <property type="component" value="Unassembled WGS sequence"/>
</dbReference>
<accession>A0A7X0D5G3</accession>
<protein>
    <submittedName>
        <fullName evidence="1">Uncharacterized protein</fullName>
    </submittedName>
</protein>
<evidence type="ECO:0000313" key="1">
    <source>
        <dbReference type="EMBL" id="MBB6171666.1"/>
    </source>
</evidence>
<comment type="caution">
    <text evidence="1">The sequence shown here is derived from an EMBL/GenBank/DDBJ whole genome shotgun (WGS) entry which is preliminary data.</text>
</comment>
<sequence length="110" mass="12620">MRTPAHVIVTDDSVISAGREMTGAEVTDLARRIDRVRRATTWREMTRNFPIGCWVRSTKTPRPHPDQVIGYAAARASQSEHRLKVRSRRNIEVLMPTSEAERCRPPNDLR</sequence>
<dbReference type="RefSeq" id="WP_184074898.1">
    <property type="nucleotide sequence ID" value="NZ_JACHDS010000001.1"/>
</dbReference>
<reference evidence="1 2" key="1">
    <citation type="submission" date="2020-08" db="EMBL/GenBank/DDBJ databases">
        <title>Sequencing the genomes of 1000 actinobacteria strains.</title>
        <authorList>
            <person name="Klenk H.-P."/>
        </authorList>
    </citation>
    <scope>NUCLEOTIDE SEQUENCE [LARGE SCALE GENOMIC DNA]</scope>
    <source>
        <strain evidence="1 2">DSM 46659</strain>
    </source>
</reference>
<organism evidence="1 2">
    <name type="scientific">Nocardiopsis mwathae</name>
    <dbReference type="NCBI Taxonomy" id="1472723"/>
    <lineage>
        <taxon>Bacteria</taxon>
        <taxon>Bacillati</taxon>
        <taxon>Actinomycetota</taxon>
        <taxon>Actinomycetes</taxon>
        <taxon>Streptosporangiales</taxon>
        <taxon>Nocardiopsidaceae</taxon>
        <taxon>Nocardiopsis</taxon>
    </lineage>
</organism>
<proteinExistence type="predicted"/>